<dbReference type="EnsemblMetazoa" id="GBRI017857-RA">
    <property type="protein sequence ID" value="GBRI017857-PA"/>
    <property type="gene ID" value="GBRI017857"/>
</dbReference>
<accession>A0A1A9WFI8</accession>
<feature type="transmembrane region" description="Helical" evidence="1">
    <location>
        <begin position="89"/>
        <end position="114"/>
    </location>
</feature>
<reference evidence="3" key="1">
    <citation type="submission" date="2014-03" db="EMBL/GenBank/DDBJ databases">
        <authorList>
            <person name="Aksoy S."/>
            <person name="Warren W."/>
            <person name="Wilson R.K."/>
        </authorList>
    </citation>
    <scope>NUCLEOTIDE SEQUENCE [LARGE SCALE GENOMIC DNA]</scope>
    <source>
        <strain evidence="3">IAEA</strain>
    </source>
</reference>
<proteinExistence type="predicted"/>
<evidence type="ECO:0000313" key="3">
    <source>
        <dbReference type="Proteomes" id="UP000091820"/>
    </source>
</evidence>
<feature type="transmembrane region" description="Helical" evidence="1">
    <location>
        <begin position="210"/>
        <end position="228"/>
    </location>
</feature>
<organism evidence="2 3">
    <name type="scientific">Glossina brevipalpis</name>
    <dbReference type="NCBI Taxonomy" id="37001"/>
    <lineage>
        <taxon>Eukaryota</taxon>
        <taxon>Metazoa</taxon>
        <taxon>Ecdysozoa</taxon>
        <taxon>Arthropoda</taxon>
        <taxon>Hexapoda</taxon>
        <taxon>Insecta</taxon>
        <taxon>Pterygota</taxon>
        <taxon>Neoptera</taxon>
        <taxon>Endopterygota</taxon>
        <taxon>Diptera</taxon>
        <taxon>Brachycera</taxon>
        <taxon>Muscomorpha</taxon>
        <taxon>Hippoboscoidea</taxon>
        <taxon>Glossinidae</taxon>
        <taxon>Glossina</taxon>
    </lineage>
</organism>
<keyword evidence="1" id="KW-1133">Transmembrane helix</keyword>
<name>A0A1A9WFI8_9MUSC</name>
<reference evidence="2" key="2">
    <citation type="submission" date="2020-05" db="UniProtKB">
        <authorList>
            <consortium name="EnsemblMetazoa"/>
        </authorList>
    </citation>
    <scope>IDENTIFICATION</scope>
    <source>
        <strain evidence="2">IAEA</strain>
    </source>
</reference>
<protein>
    <submittedName>
        <fullName evidence="2">Uncharacterized protein</fullName>
    </submittedName>
</protein>
<dbReference type="AlphaFoldDB" id="A0A1A9WFI8"/>
<keyword evidence="3" id="KW-1185">Reference proteome</keyword>
<sequence length="230" mass="24504">MKKTDTNDVVTFTLFVVIVVLVLRALFFDTNSRKISQAISMLLRDMPRACAAVDVLASKGLVSMTPMIVSAGPTISSSSSVRVLLAPELLLLLLPTLVLLVEIKVVDTEIWLLMRCMRNSSTKLSTYPESLIVCGGTGGALTLGKTFVTSPRATAMLSKLLLVCGMLIFCMAPLINSFELLVTVVTVAMLEVVFSALGDDFLGGSGGAPIPPFASFFCPSFSVVIRACDS</sequence>
<dbReference type="VEuPathDB" id="VectorBase:GBRI017857"/>
<keyword evidence="1" id="KW-0472">Membrane</keyword>
<keyword evidence="1" id="KW-0812">Transmembrane</keyword>
<feature type="transmembrane region" description="Helical" evidence="1">
    <location>
        <begin position="160"/>
        <end position="190"/>
    </location>
</feature>
<evidence type="ECO:0000256" key="1">
    <source>
        <dbReference type="SAM" id="Phobius"/>
    </source>
</evidence>
<evidence type="ECO:0000313" key="2">
    <source>
        <dbReference type="EnsemblMetazoa" id="GBRI017857-PA"/>
    </source>
</evidence>
<dbReference type="Proteomes" id="UP000091820">
    <property type="component" value="Unassembled WGS sequence"/>
</dbReference>
<feature type="transmembrane region" description="Helical" evidence="1">
    <location>
        <begin position="49"/>
        <end position="69"/>
    </location>
</feature>
<feature type="transmembrane region" description="Helical" evidence="1">
    <location>
        <begin position="12"/>
        <end position="28"/>
    </location>
</feature>